<accession>A0A7K4NM30</accession>
<sequence length="222" mass="26008">MKIDKYVFGGLKTKKEKKDLTEFFRHETTAEYGGYQMFDGTRTHLMHNPEELSDFIYFLKSYEKKKRKKIRNFLEIGFNSGKVNTVLNKFFNFEQIVAVDNFTADISSTDLMANLRRKNLTLICGNSDKKETLRIIKKFQPFDLIFVDANHEYMGTKKDLSNYCTMLSDHGILAVHDIHSLEYPGVNKAWNEFKLQNNFMFKEIVNKKYYFVCGVGLAIKKP</sequence>
<organism evidence="1 2">
    <name type="scientific">Marine Group I thaumarchaeote</name>
    <dbReference type="NCBI Taxonomy" id="2511932"/>
    <lineage>
        <taxon>Archaea</taxon>
        <taxon>Nitrososphaerota</taxon>
        <taxon>Marine Group I</taxon>
    </lineage>
</organism>
<name>A0A7K4NM30_9ARCH</name>
<evidence type="ECO:0000313" key="2">
    <source>
        <dbReference type="Proteomes" id="UP000529843"/>
    </source>
</evidence>
<dbReference type="EMBL" id="JACAST010000028">
    <property type="protein sequence ID" value="NWK02381.1"/>
    <property type="molecule type" value="Genomic_DNA"/>
</dbReference>
<dbReference type="AlphaFoldDB" id="A0A7K4NM30"/>
<dbReference type="GO" id="GO:0008168">
    <property type="term" value="F:methyltransferase activity"/>
    <property type="evidence" value="ECO:0007669"/>
    <property type="project" value="UniProtKB-KW"/>
</dbReference>
<dbReference type="Pfam" id="PF13578">
    <property type="entry name" value="Methyltransf_24"/>
    <property type="match status" value="1"/>
</dbReference>
<dbReference type="Proteomes" id="UP000529843">
    <property type="component" value="Unassembled WGS sequence"/>
</dbReference>
<protein>
    <submittedName>
        <fullName evidence="1">Class I SAM-dependent methyltransferase</fullName>
    </submittedName>
</protein>
<dbReference type="GO" id="GO:0032259">
    <property type="term" value="P:methylation"/>
    <property type="evidence" value="ECO:0007669"/>
    <property type="project" value="UniProtKB-KW"/>
</dbReference>
<comment type="caution">
    <text evidence="1">The sequence shown here is derived from an EMBL/GenBank/DDBJ whole genome shotgun (WGS) entry which is preliminary data.</text>
</comment>
<evidence type="ECO:0000313" key="1">
    <source>
        <dbReference type="EMBL" id="NWK02381.1"/>
    </source>
</evidence>
<dbReference type="SUPFAM" id="SSF53335">
    <property type="entry name" value="S-adenosyl-L-methionine-dependent methyltransferases"/>
    <property type="match status" value="1"/>
</dbReference>
<proteinExistence type="predicted"/>
<dbReference type="Gene3D" id="3.40.50.150">
    <property type="entry name" value="Vaccinia Virus protein VP39"/>
    <property type="match status" value="1"/>
</dbReference>
<gene>
    <name evidence="1" type="ORF">HX804_03640</name>
</gene>
<dbReference type="InterPro" id="IPR029063">
    <property type="entry name" value="SAM-dependent_MTases_sf"/>
</dbReference>
<reference evidence="1 2" key="1">
    <citation type="journal article" date="2019" name="Environ. Microbiol.">
        <title>Genomics insights into ecotype formation of ammonia-oxidizing archaea in the deep ocean.</title>
        <authorList>
            <person name="Wang Y."/>
            <person name="Huang J.M."/>
            <person name="Cui G.J."/>
            <person name="Nunoura T."/>
            <person name="Takaki Y."/>
            <person name="Li W.L."/>
            <person name="Li J."/>
            <person name="Gao Z.M."/>
            <person name="Takai K."/>
            <person name="Zhang A.Q."/>
            <person name="Stepanauskas R."/>
        </authorList>
    </citation>
    <scope>NUCLEOTIDE SEQUENCE [LARGE SCALE GENOMIC DNA]</scope>
    <source>
        <strain evidence="1 2">N8</strain>
    </source>
</reference>
<keyword evidence="1" id="KW-0489">Methyltransferase</keyword>
<keyword evidence="1" id="KW-0808">Transferase</keyword>